<dbReference type="GO" id="GO:0006369">
    <property type="term" value="P:termination of RNA polymerase II transcription"/>
    <property type="evidence" value="ECO:0007669"/>
    <property type="project" value="TreeGrafter"/>
</dbReference>
<comment type="function">
    <text evidence="8">Component of the Mediator complex, a coactivator involved in the regulated transcription of nearly all RNA polymerase II-dependent genes. Mediator functions as a bridge to convey information from gene-specific regulatory proteins to the basal RNA polymerase II transcription machinery. Mediator is recruited to promoters by direct interactions with regulatory proteins and serves as a scaffold for the assembly of a functional preinitiation complex with RNA polymerase II and the general transcription factors.</text>
</comment>
<evidence type="ECO:0000256" key="7">
    <source>
        <dbReference type="ARBA" id="ARBA00032012"/>
    </source>
</evidence>
<comment type="subunit">
    <text evidence="8">Component of the Mediator complex.</text>
</comment>
<protein>
    <recommendedName>
        <fullName evidence="3 8">Mediator of RNA polymerase II transcription subunit 18</fullName>
    </recommendedName>
    <alternativeName>
        <fullName evidence="7 8">Mediator complex subunit 18</fullName>
    </alternativeName>
</protein>
<keyword evidence="6 8" id="KW-0539">Nucleus</keyword>
<evidence type="ECO:0000313" key="10">
    <source>
        <dbReference type="EMBL" id="KAF1991291.1"/>
    </source>
</evidence>
<dbReference type="PANTHER" id="PTHR13321:SF2">
    <property type="entry name" value="MEDIATOR OF RNA POLYMERASE II TRANSCRIPTION SUBUNIT 18"/>
    <property type="match status" value="1"/>
</dbReference>
<evidence type="ECO:0000313" key="11">
    <source>
        <dbReference type="Proteomes" id="UP000800041"/>
    </source>
</evidence>
<dbReference type="Pfam" id="PF09637">
    <property type="entry name" value="Med18"/>
    <property type="match status" value="1"/>
</dbReference>
<gene>
    <name evidence="8" type="primary">MED18</name>
    <name evidence="10" type="ORF">K402DRAFT_323070</name>
</gene>
<sequence>MHELLLYGQVPAFRQTQVLQILTGLTAMQPHPVLERHIIYKPTAPKGNSKSVGGSQTIADPKKRSQQSSVNMDIFYAQLVQDLEESDFGAVEGEGEGGDKMDGSTGGESKKEKPWKFEFQGTPLAGAKEVLSRFVQGTELADGDPQLYLSSNGYSYISSYILTGHRFISGNTILLLYRILPLPTPTNPLTTPLPPLPSLAPLEKTGSYILQTSLRLIDNTKPELVTRGTKELLQMQAQLRGVVELGVVERLALDTRVR</sequence>
<organism evidence="10 11">
    <name type="scientific">Aulographum hederae CBS 113979</name>
    <dbReference type="NCBI Taxonomy" id="1176131"/>
    <lineage>
        <taxon>Eukaryota</taxon>
        <taxon>Fungi</taxon>
        <taxon>Dikarya</taxon>
        <taxon>Ascomycota</taxon>
        <taxon>Pezizomycotina</taxon>
        <taxon>Dothideomycetes</taxon>
        <taxon>Pleosporomycetidae</taxon>
        <taxon>Aulographales</taxon>
        <taxon>Aulographaceae</taxon>
    </lineage>
</organism>
<dbReference type="InterPro" id="IPR019095">
    <property type="entry name" value="Mediator_Med18"/>
</dbReference>
<dbReference type="GO" id="GO:0006357">
    <property type="term" value="P:regulation of transcription by RNA polymerase II"/>
    <property type="evidence" value="ECO:0007669"/>
    <property type="project" value="InterPro"/>
</dbReference>
<keyword evidence="5 8" id="KW-0804">Transcription</keyword>
<keyword evidence="8" id="KW-0010">Activator</keyword>
<evidence type="ECO:0000256" key="5">
    <source>
        <dbReference type="ARBA" id="ARBA00023163"/>
    </source>
</evidence>
<dbReference type="Gene3D" id="2.40.320.10">
    <property type="entry name" value="Hypothetical Protein Pfu-838710-001"/>
    <property type="match status" value="1"/>
</dbReference>
<dbReference type="PANTHER" id="PTHR13321">
    <property type="entry name" value="MEDIATOR OF RNA POLYMERASE II TRANSCRIPTION, SUBUNIT 18"/>
    <property type="match status" value="1"/>
</dbReference>
<evidence type="ECO:0000256" key="4">
    <source>
        <dbReference type="ARBA" id="ARBA00023015"/>
    </source>
</evidence>
<feature type="region of interest" description="Disordered" evidence="9">
    <location>
        <begin position="90"/>
        <end position="112"/>
    </location>
</feature>
<dbReference type="OrthoDB" id="5348092at2759"/>
<comment type="similarity">
    <text evidence="2 8">Belongs to the Mediator complex subunit 18 family.</text>
</comment>
<keyword evidence="4 8" id="KW-0805">Transcription regulation</keyword>
<evidence type="ECO:0000256" key="6">
    <source>
        <dbReference type="ARBA" id="ARBA00023242"/>
    </source>
</evidence>
<evidence type="ECO:0000256" key="1">
    <source>
        <dbReference type="ARBA" id="ARBA00004123"/>
    </source>
</evidence>
<evidence type="ECO:0000256" key="9">
    <source>
        <dbReference type="SAM" id="MobiDB-lite"/>
    </source>
</evidence>
<dbReference type="GO" id="GO:0070847">
    <property type="term" value="C:core mediator complex"/>
    <property type="evidence" value="ECO:0007669"/>
    <property type="project" value="TreeGrafter"/>
</dbReference>
<evidence type="ECO:0000256" key="2">
    <source>
        <dbReference type="ARBA" id="ARBA00009814"/>
    </source>
</evidence>
<dbReference type="AlphaFoldDB" id="A0A6G1HDJ9"/>
<keyword evidence="11" id="KW-1185">Reference proteome</keyword>
<reference evidence="10" key="1">
    <citation type="journal article" date="2020" name="Stud. Mycol.">
        <title>101 Dothideomycetes genomes: a test case for predicting lifestyles and emergence of pathogens.</title>
        <authorList>
            <person name="Haridas S."/>
            <person name="Albert R."/>
            <person name="Binder M."/>
            <person name="Bloem J."/>
            <person name="Labutti K."/>
            <person name="Salamov A."/>
            <person name="Andreopoulos B."/>
            <person name="Baker S."/>
            <person name="Barry K."/>
            <person name="Bills G."/>
            <person name="Bluhm B."/>
            <person name="Cannon C."/>
            <person name="Castanera R."/>
            <person name="Culley D."/>
            <person name="Daum C."/>
            <person name="Ezra D."/>
            <person name="Gonzalez J."/>
            <person name="Henrissat B."/>
            <person name="Kuo A."/>
            <person name="Liang C."/>
            <person name="Lipzen A."/>
            <person name="Lutzoni F."/>
            <person name="Magnuson J."/>
            <person name="Mondo S."/>
            <person name="Nolan M."/>
            <person name="Ohm R."/>
            <person name="Pangilinan J."/>
            <person name="Park H.-J."/>
            <person name="Ramirez L."/>
            <person name="Alfaro M."/>
            <person name="Sun H."/>
            <person name="Tritt A."/>
            <person name="Yoshinaga Y."/>
            <person name="Zwiers L.-H."/>
            <person name="Turgeon B."/>
            <person name="Goodwin S."/>
            <person name="Spatafora J."/>
            <person name="Crous P."/>
            <person name="Grigoriev I."/>
        </authorList>
    </citation>
    <scope>NUCLEOTIDE SEQUENCE</scope>
    <source>
        <strain evidence="10">CBS 113979</strain>
    </source>
</reference>
<evidence type="ECO:0000256" key="8">
    <source>
        <dbReference type="RuleBase" id="RU364150"/>
    </source>
</evidence>
<evidence type="ECO:0000256" key="3">
    <source>
        <dbReference type="ARBA" id="ARBA00019612"/>
    </source>
</evidence>
<feature type="compositionally biased region" description="Polar residues" evidence="9">
    <location>
        <begin position="46"/>
        <end position="58"/>
    </location>
</feature>
<proteinExistence type="inferred from homology"/>
<dbReference type="GO" id="GO:0003712">
    <property type="term" value="F:transcription coregulator activity"/>
    <property type="evidence" value="ECO:0007669"/>
    <property type="project" value="InterPro"/>
</dbReference>
<dbReference type="Proteomes" id="UP000800041">
    <property type="component" value="Unassembled WGS sequence"/>
</dbReference>
<name>A0A6G1HDJ9_9PEZI</name>
<dbReference type="GO" id="GO:0016592">
    <property type="term" value="C:mediator complex"/>
    <property type="evidence" value="ECO:0007669"/>
    <property type="project" value="InterPro"/>
</dbReference>
<accession>A0A6G1HDJ9</accession>
<feature type="compositionally biased region" description="Basic and acidic residues" evidence="9">
    <location>
        <begin position="97"/>
        <end position="112"/>
    </location>
</feature>
<dbReference type="EMBL" id="ML977140">
    <property type="protein sequence ID" value="KAF1991291.1"/>
    <property type="molecule type" value="Genomic_DNA"/>
</dbReference>
<comment type="subcellular location">
    <subcellularLocation>
        <location evidence="1 8">Nucleus</location>
    </subcellularLocation>
</comment>
<feature type="region of interest" description="Disordered" evidence="9">
    <location>
        <begin position="42"/>
        <end position="66"/>
    </location>
</feature>